<dbReference type="PROSITE" id="PS51257">
    <property type="entry name" value="PROKAR_LIPOPROTEIN"/>
    <property type="match status" value="1"/>
</dbReference>
<dbReference type="InterPro" id="IPR028082">
    <property type="entry name" value="Peripla_BP_I"/>
</dbReference>
<dbReference type="PANTHER" id="PTHR30483:SF6">
    <property type="entry name" value="PERIPLASMIC BINDING PROTEIN OF ABC TRANSPORTER FOR NATURAL AMINO ACIDS"/>
    <property type="match status" value="1"/>
</dbReference>
<dbReference type="Pfam" id="PF13458">
    <property type="entry name" value="Peripla_BP_6"/>
    <property type="match status" value="1"/>
</dbReference>
<evidence type="ECO:0000256" key="4">
    <source>
        <dbReference type="ARBA" id="ARBA00022970"/>
    </source>
</evidence>
<evidence type="ECO:0000256" key="3">
    <source>
        <dbReference type="ARBA" id="ARBA00022729"/>
    </source>
</evidence>
<dbReference type="CDD" id="cd19983">
    <property type="entry name" value="PBP1_ABC_HAAT-like"/>
    <property type="match status" value="1"/>
</dbReference>
<keyword evidence="3" id="KW-0732">Signal</keyword>
<dbReference type="PRINTS" id="PR00337">
    <property type="entry name" value="LEUILEVALBP"/>
</dbReference>
<sequence>MWVIRKNWQYWVIMIGLVMAGISGCQNQKPIRIGVSFELTGKNGNLGVQARNGVELAVETLNAAGGIQGRPIQLVIRDDQGMPEQAKAVDRELINEGVVAIIGHITSAQTLAAYSVTEQAGIVLISPTASSPELSGKQDHFFRVVAPNPKEGAVLAAYCFERQKYQRLAVMYDTDNAAFTRSLLDAFTKNATALNGQIVGEIGFSSSASPDFSALLADVQALQPDALLLLVSPVDTALIAQQRQMRGWTIPLVATAWAQSPELLHKGGEAADGIVIPLAYDPNNTSPAYQEFKTRYVRRFGETPTLYAGNGYDIVLILAAALTKTAGRAGNLAKTLVEIEAVQGVAGPVKFDIYGEIARDWFLLEVKDGEFRSQGTLRAP</sequence>
<keyword evidence="2" id="KW-0813">Transport</keyword>
<gene>
    <name evidence="7" type="ORF">U14_03444</name>
</gene>
<keyword evidence="8" id="KW-1185">Reference proteome</keyword>
<evidence type="ECO:0000256" key="5">
    <source>
        <dbReference type="SAM" id="Phobius"/>
    </source>
</evidence>
<dbReference type="AlphaFoldDB" id="A0A081BP77"/>
<feature type="transmembrane region" description="Helical" evidence="5">
    <location>
        <begin position="7"/>
        <end position="24"/>
    </location>
</feature>
<name>A0A081BP77_9BACT</name>
<dbReference type="InterPro" id="IPR000709">
    <property type="entry name" value="Leu_Ile_Val-bd"/>
</dbReference>
<comment type="similarity">
    <text evidence="1">Belongs to the leucine-binding protein family.</text>
</comment>
<protein>
    <submittedName>
        <fullName evidence="7">Extracellular ligand-binding receptor</fullName>
    </submittedName>
</protein>
<dbReference type="SUPFAM" id="SSF53822">
    <property type="entry name" value="Periplasmic binding protein-like I"/>
    <property type="match status" value="1"/>
</dbReference>
<dbReference type="InterPro" id="IPR051010">
    <property type="entry name" value="BCAA_transport"/>
</dbReference>
<dbReference type="Gene3D" id="3.40.50.2300">
    <property type="match status" value="2"/>
</dbReference>
<evidence type="ECO:0000259" key="6">
    <source>
        <dbReference type="Pfam" id="PF13458"/>
    </source>
</evidence>
<keyword evidence="5" id="KW-1133">Transmembrane helix</keyword>
<dbReference type="GO" id="GO:0006865">
    <property type="term" value="P:amino acid transport"/>
    <property type="evidence" value="ECO:0007669"/>
    <property type="project" value="UniProtKB-KW"/>
</dbReference>
<dbReference type="PANTHER" id="PTHR30483">
    <property type="entry name" value="LEUCINE-SPECIFIC-BINDING PROTEIN"/>
    <property type="match status" value="1"/>
</dbReference>
<dbReference type="Proteomes" id="UP000030700">
    <property type="component" value="Unassembled WGS sequence"/>
</dbReference>
<dbReference type="STRING" id="1499966.U14_03444"/>
<keyword evidence="7" id="KW-0675">Receptor</keyword>
<dbReference type="HOGENOM" id="CLU_027128_6_3_0"/>
<evidence type="ECO:0000313" key="7">
    <source>
        <dbReference type="EMBL" id="GAK52193.1"/>
    </source>
</evidence>
<organism evidence="7">
    <name type="scientific">Candidatus Moduliflexus flocculans</name>
    <dbReference type="NCBI Taxonomy" id="1499966"/>
    <lineage>
        <taxon>Bacteria</taxon>
        <taxon>Candidatus Moduliflexota</taxon>
        <taxon>Candidatus Moduliflexia</taxon>
        <taxon>Candidatus Moduliflexales</taxon>
        <taxon>Candidatus Moduliflexaceae</taxon>
    </lineage>
</organism>
<evidence type="ECO:0000256" key="1">
    <source>
        <dbReference type="ARBA" id="ARBA00010062"/>
    </source>
</evidence>
<keyword evidence="4" id="KW-0029">Amino-acid transport</keyword>
<keyword evidence="5" id="KW-0472">Membrane</keyword>
<dbReference type="InterPro" id="IPR028081">
    <property type="entry name" value="Leu-bd"/>
</dbReference>
<dbReference type="EMBL" id="DF820458">
    <property type="protein sequence ID" value="GAK52193.1"/>
    <property type="molecule type" value="Genomic_DNA"/>
</dbReference>
<keyword evidence="5" id="KW-0812">Transmembrane</keyword>
<feature type="domain" description="Leucine-binding protein" evidence="6">
    <location>
        <begin position="30"/>
        <end position="369"/>
    </location>
</feature>
<reference evidence="7" key="1">
    <citation type="journal article" date="2015" name="PeerJ">
        <title>First genomic representation of candidate bacterial phylum KSB3 points to enhanced environmental sensing as a trigger of wastewater bulking.</title>
        <authorList>
            <person name="Sekiguchi Y."/>
            <person name="Ohashi A."/>
            <person name="Parks D.H."/>
            <person name="Yamauchi T."/>
            <person name="Tyson G.W."/>
            <person name="Hugenholtz P."/>
        </authorList>
    </citation>
    <scope>NUCLEOTIDE SEQUENCE [LARGE SCALE GENOMIC DNA]</scope>
</reference>
<proteinExistence type="inferred from homology"/>
<evidence type="ECO:0000313" key="8">
    <source>
        <dbReference type="Proteomes" id="UP000030700"/>
    </source>
</evidence>
<accession>A0A081BP77</accession>
<evidence type="ECO:0000256" key="2">
    <source>
        <dbReference type="ARBA" id="ARBA00022448"/>
    </source>
</evidence>